<name>A0A917F738_9PROT</name>
<feature type="region of interest" description="Disordered" evidence="2">
    <location>
        <begin position="234"/>
        <end position="258"/>
    </location>
</feature>
<proteinExistence type="predicted"/>
<dbReference type="Proteomes" id="UP000632498">
    <property type="component" value="Unassembled WGS sequence"/>
</dbReference>
<keyword evidence="4" id="KW-1185">Reference proteome</keyword>
<keyword evidence="1" id="KW-0175">Coiled coil</keyword>
<evidence type="ECO:0000256" key="1">
    <source>
        <dbReference type="SAM" id="Coils"/>
    </source>
</evidence>
<evidence type="ECO:0000313" key="4">
    <source>
        <dbReference type="Proteomes" id="UP000632498"/>
    </source>
</evidence>
<reference evidence="3" key="1">
    <citation type="journal article" date="2014" name="Int. J. Syst. Evol. Microbiol.">
        <title>Complete genome sequence of Corynebacterium casei LMG S-19264T (=DSM 44701T), isolated from a smear-ripened cheese.</title>
        <authorList>
            <consortium name="US DOE Joint Genome Institute (JGI-PGF)"/>
            <person name="Walter F."/>
            <person name="Albersmeier A."/>
            <person name="Kalinowski J."/>
            <person name="Ruckert C."/>
        </authorList>
    </citation>
    <scope>NUCLEOTIDE SEQUENCE</scope>
    <source>
        <strain evidence="3">CGMCC 1.15254</strain>
    </source>
</reference>
<dbReference type="SUPFAM" id="SSF75708">
    <property type="entry name" value="Chemotaxis phosphatase CheZ"/>
    <property type="match status" value="1"/>
</dbReference>
<dbReference type="Gene3D" id="1.10.287.500">
    <property type="entry name" value="Helix hairpin bin"/>
    <property type="match status" value="1"/>
</dbReference>
<evidence type="ECO:0000256" key="2">
    <source>
        <dbReference type="SAM" id="MobiDB-lite"/>
    </source>
</evidence>
<evidence type="ECO:0008006" key="5">
    <source>
        <dbReference type="Google" id="ProtNLM"/>
    </source>
</evidence>
<dbReference type="RefSeq" id="WP_188660756.1">
    <property type="nucleotide sequence ID" value="NZ_BMHV01000002.1"/>
</dbReference>
<evidence type="ECO:0000313" key="3">
    <source>
        <dbReference type="EMBL" id="GGF53868.1"/>
    </source>
</evidence>
<accession>A0A917F738</accession>
<dbReference type="EMBL" id="BMHV01000002">
    <property type="protein sequence ID" value="GGF53868.1"/>
    <property type="molecule type" value="Genomic_DNA"/>
</dbReference>
<protein>
    <recommendedName>
        <fullName evidence="5">Chemotaxis protein CheZ</fullName>
    </recommendedName>
</protein>
<dbReference type="AlphaFoldDB" id="A0A917F738"/>
<reference evidence="3" key="2">
    <citation type="submission" date="2020-09" db="EMBL/GenBank/DDBJ databases">
        <authorList>
            <person name="Sun Q."/>
            <person name="Zhou Y."/>
        </authorList>
    </citation>
    <scope>NUCLEOTIDE SEQUENCE</scope>
    <source>
        <strain evidence="3">CGMCC 1.15254</strain>
    </source>
</reference>
<comment type="caution">
    <text evidence="3">The sequence shown here is derived from an EMBL/GenBank/DDBJ whole genome shotgun (WGS) entry which is preliminary data.</text>
</comment>
<gene>
    <name evidence="3" type="ORF">GCM10011332_04040</name>
</gene>
<organism evidence="3 4">
    <name type="scientific">Terasakiella brassicae</name>
    <dbReference type="NCBI Taxonomy" id="1634917"/>
    <lineage>
        <taxon>Bacteria</taxon>
        <taxon>Pseudomonadati</taxon>
        <taxon>Pseudomonadota</taxon>
        <taxon>Alphaproteobacteria</taxon>
        <taxon>Rhodospirillales</taxon>
        <taxon>Terasakiellaceae</taxon>
        <taxon>Terasakiella</taxon>
    </lineage>
</organism>
<feature type="coiled-coil region" evidence="1">
    <location>
        <begin position="45"/>
        <end position="105"/>
    </location>
</feature>
<sequence>MTSGATKRLFSAERKIKEKIMGASGVSAGAADPSGITNQDLMTAIKALQSELLMQKVQVKELNKAEKKTELKEAQHDLEDKLDEVNLLRTEVRALSRSIHDTKREIKALGMNEEDKFSVVTNELDEIVGATERATETILTAAEKIDDLAQQLRQHSPDQFVTQLTDEILENTIGMFEACNFQDLCGQRTTKVVNTLKFIEERVERMMEIWGEENFDTVDHPDEVKALEAGRAPEGEELHGPAEHGGGISQADIDALFD</sequence>